<gene>
    <name evidence="1" type="ORF">P4T90_23280</name>
</gene>
<reference evidence="1 2" key="1">
    <citation type="submission" date="2023-03" db="EMBL/GenBank/DDBJ databases">
        <title>Bacillus Genome Sequencing.</title>
        <authorList>
            <person name="Dunlap C."/>
        </authorList>
    </citation>
    <scope>NUCLEOTIDE SEQUENCE [LARGE SCALE GENOMIC DNA]</scope>
    <source>
        <strain evidence="1 2">B-23453</strain>
    </source>
</reference>
<organism evidence="1 2">
    <name type="scientific">Heyndrickxia acidicola</name>
    <dbReference type="NCBI Taxonomy" id="209389"/>
    <lineage>
        <taxon>Bacteria</taxon>
        <taxon>Bacillati</taxon>
        <taxon>Bacillota</taxon>
        <taxon>Bacilli</taxon>
        <taxon>Bacillales</taxon>
        <taxon>Bacillaceae</taxon>
        <taxon>Heyndrickxia</taxon>
    </lineage>
</organism>
<name>A0ABU6MMP9_9BACI</name>
<evidence type="ECO:0000313" key="1">
    <source>
        <dbReference type="EMBL" id="MED1205958.1"/>
    </source>
</evidence>
<keyword evidence="2" id="KW-1185">Reference proteome</keyword>
<comment type="caution">
    <text evidence="1">The sequence shown here is derived from an EMBL/GenBank/DDBJ whole genome shotgun (WGS) entry which is preliminary data.</text>
</comment>
<accession>A0ABU6MMP9</accession>
<dbReference type="RefSeq" id="WP_066271488.1">
    <property type="nucleotide sequence ID" value="NZ_JARMAB010000045.1"/>
</dbReference>
<protein>
    <submittedName>
        <fullName evidence="1">Uncharacterized protein</fullName>
    </submittedName>
</protein>
<dbReference type="Proteomes" id="UP001341444">
    <property type="component" value="Unassembled WGS sequence"/>
</dbReference>
<dbReference type="EMBL" id="JARMAB010000045">
    <property type="protein sequence ID" value="MED1205958.1"/>
    <property type="molecule type" value="Genomic_DNA"/>
</dbReference>
<evidence type="ECO:0000313" key="2">
    <source>
        <dbReference type="Proteomes" id="UP001341444"/>
    </source>
</evidence>
<proteinExistence type="predicted"/>
<sequence>MKLLRHRNHSDLLVNGANFIESYWYSIKDQEHEIGILAGYRLNIPLLLNDLLTSRDSYFELESISELCKDLWFYLDQNPDLLKHKNGYIYFLNHVYMENRNFRMEKLTEVLKLLQSKNELIIYSLDYFESDDNYYKEWEAQNGEEIKNLLLQTGWVLEEELGFFLYTLHPLAFKKKSALHDASIYTAPLEHWVKCKGMDWITGLWKGILKQGKVENELTAIKQLYLENKHDYMTQGYMKPTDFLKRLKIVDYKQFAVHSEYIAQKDPRDLRSEGLIVRFDKQLYGIFFSQDFVEGEKFNTIKMGIYDEKTKSFVLNNAKKSDENIIQNLVKDILSELFNRICIQYRIEIESMDYQSIFRRALSKRLLVYPPVSYN</sequence>